<accession>C9ZVV6</accession>
<reference evidence="3" key="1">
    <citation type="journal article" date="2010" name="PLoS Negl. Trop. Dis.">
        <title>The genome sequence of Trypanosoma brucei gambiense, causative agent of chronic human african trypanosomiasis.</title>
        <authorList>
            <person name="Jackson A.P."/>
            <person name="Sanders M."/>
            <person name="Berry A."/>
            <person name="McQuillan J."/>
            <person name="Aslett M.A."/>
            <person name="Quail M.A."/>
            <person name="Chukualim B."/>
            <person name="Capewell P."/>
            <person name="MacLeod A."/>
            <person name="Melville S.E."/>
            <person name="Gibson W."/>
            <person name="Barry J.D."/>
            <person name="Berriman M."/>
            <person name="Hertz-Fowler C."/>
        </authorList>
    </citation>
    <scope>NUCLEOTIDE SEQUENCE [LARGE SCALE GENOMIC DNA]</scope>
    <source>
        <strain evidence="3">MHOM/CI/86/DAL972</strain>
    </source>
</reference>
<evidence type="ECO:0000313" key="3">
    <source>
        <dbReference type="Proteomes" id="UP000002316"/>
    </source>
</evidence>
<dbReference type="Proteomes" id="UP000002316">
    <property type="component" value="Chromosome 8"/>
</dbReference>
<dbReference type="GeneID" id="23863692"/>
<protein>
    <submittedName>
        <fullName evidence="2">Uncharacterized protein</fullName>
    </submittedName>
</protein>
<gene>
    <name evidence="2" type="ORF">TbgDal_VIII4850</name>
</gene>
<keyword evidence="1" id="KW-0472">Membrane</keyword>
<feature type="transmembrane region" description="Helical" evidence="1">
    <location>
        <begin position="12"/>
        <end position="36"/>
    </location>
</feature>
<dbReference type="RefSeq" id="XP_011775821.1">
    <property type="nucleotide sequence ID" value="XM_011777519.1"/>
</dbReference>
<dbReference type="EMBL" id="FN554971">
    <property type="protein sequence ID" value="CBH13544.1"/>
    <property type="molecule type" value="Genomic_DNA"/>
</dbReference>
<keyword evidence="1" id="KW-1133">Transmembrane helix</keyword>
<dbReference type="AlphaFoldDB" id="C9ZVV6"/>
<sequence length="130" mass="14884">MFRLSLIQVIKLTLYIYIYIYIYIMLFIISFAVWLITGSTVIGAEQKKKIKKICRVFATIIERKGESEKDACKHGEDNFLSTPVMRGQEGKKWVMCRASAEADGTKGTRGLHNSHHPPLLLLFESNITFI</sequence>
<organism evidence="2 3">
    <name type="scientific">Trypanosoma brucei gambiense (strain MHOM/CI/86/DAL972)</name>
    <dbReference type="NCBI Taxonomy" id="679716"/>
    <lineage>
        <taxon>Eukaryota</taxon>
        <taxon>Discoba</taxon>
        <taxon>Euglenozoa</taxon>
        <taxon>Kinetoplastea</taxon>
        <taxon>Metakinetoplastina</taxon>
        <taxon>Trypanosomatida</taxon>
        <taxon>Trypanosomatidae</taxon>
        <taxon>Trypanosoma</taxon>
    </lineage>
</organism>
<dbReference type="KEGG" id="tbg:TbgDal_VIII4850"/>
<keyword evidence="1" id="KW-0812">Transmembrane</keyword>
<name>C9ZVV6_TRYB9</name>
<evidence type="ECO:0000313" key="2">
    <source>
        <dbReference type="EMBL" id="CBH13544.1"/>
    </source>
</evidence>
<proteinExistence type="predicted"/>
<evidence type="ECO:0000256" key="1">
    <source>
        <dbReference type="SAM" id="Phobius"/>
    </source>
</evidence>